<evidence type="ECO:0008006" key="5">
    <source>
        <dbReference type="Google" id="ProtNLM"/>
    </source>
</evidence>
<dbReference type="Proteomes" id="UP001055115">
    <property type="component" value="Unassembled WGS sequence"/>
</dbReference>
<dbReference type="EMBL" id="BQXU01000014">
    <property type="protein sequence ID" value="GKT46027.1"/>
    <property type="molecule type" value="Genomic_DNA"/>
</dbReference>
<feature type="chain" id="PRO_5041345042" description="RxLR effector protein" evidence="2">
    <location>
        <begin position="19"/>
        <end position="62"/>
    </location>
</feature>
<feature type="region of interest" description="Disordered" evidence="1">
    <location>
        <begin position="42"/>
        <end position="62"/>
    </location>
</feature>
<evidence type="ECO:0000256" key="1">
    <source>
        <dbReference type="SAM" id="MobiDB-lite"/>
    </source>
</evidence>
<protein>
    <recommendedName>
        <fullName evidence="5">RxLR effector protein</fullName>
    </recommendedName>
</protein>
<feature type="compositionally biased region" description="Basic and acidic residues" evidence="1">
    <location>
        <begin position="42"/>
        <end position="52"/>
    </location>
</feature>
<name>A0AA37NYA5_9PEZI</name>
<accession>A0AA37NYA5</accession>
<gene>
    <name evidence="3" type="ORF">ColSpa_06208</name>
</gene>
<reference evidence="3 4" key="1">
    <citation type="submission" date="2022-03" db="EMBL/GenBank/DDBJ databases">
        <title>Genome data of Colletotrichum spp.</title>
        <authorList>
            <person name="Utami Y.D."/>
            <person name="Hiruma K."/>
        </authorList>
    </citation>
    <scope>NUCLEOTIDE SEQUENCE [LARGE SCALE GENOMIC DNA]</scope>
    <source>
        <strain evidence="3 4">MAFF 239500</strain>
    </source>
</reference>
<keyword evidence="2" id="KW-0732">Signal</keyword>
<sequence length="62" mass="6373">MKSAILTIIVTLAASVAASPVSERPIGSITVKRSTLLNAASKRDTAADKVTEDNISDSVNSS</sequence>
<evidence type="ECO:0000313" key="3">
    <source>
        <dbReference type="EMBL" id="GKT46027.1"/>
    </source>
</evidence>
<dbReference type="GeneID" id="73327010"/>
<proteinExistence type="predicted"/>
<organism evidence="3 4">
    <name type="scientific">Colletotrichum spaethianum</name>
    <dbReference type="NCBI Taxonomy" id="700344"/>
    <lineage>
        <taxon>Eukaryota</taxon>
        <taxon>Fungi</taxon>
        <taxon>Dikarya</taxon>
        <taxon>Ascomycota</taxon>
        <taxon>Pezizomycotina</taxon>
        <taxon>Sordariomycetes</taxon>
        <taxon>Hypocreomycetidae</taxon>
        <taxon>Glomerellales</taxon>
        <taxon>Glomerellaceae</taxon>
        <taxon>Colletotrichum</taxon>
        <taxon>Colletotrichum spaethianum species complex</taxon>
    </lineage>
</organism>
<keyword evidence="4" id="KW-1185">Reference proteome</keyword>
<feature type="signal peptide" evidence="2">
    <location>
        <begin position="1"/>
        <end position="18"/>
    </location>
</feature>
<evidence type="ECO:0000313" key="4">
    <source>
        <dbReference type="Proteomes" id="UP001055115"/>
    </source>
</evidence>
<comment type="caution">
    <text evidence="3">The sequence shown here is derived from an EMBL/GenBank/DDBJ whole genome shotgun (WGS) entry which is preliminary data.</text>
</comment>
<dbReference type="AlphaFoldDB" id="A0AA37NYA5"/>
<evidence type="ECO:0000256" key="2">
    <source>
        <dbReference type="SAM" id="SignalP"/>
    </source>
</evidence>
<dbReference type="RefSeq" id="XP_049128377.1">
    <property type="nucleotide sequence ID" value="XM_049272420.1"/>
</dbReference>